<evidence type="ECO:0000256" key="1">
    <source>
        <dbReference type="SAM" id="MobiDB-lite"/>
    </source>
</evidence>
<dbReference type="OrthoDB" id="3469466at2759"/>
<sequence>MQSTSHGPAKDNKALAVRLQRRDANRKSRTLSQPHHVAKRNRQQRVDKAIDHADTDQDVRYDAFPSSTASDDGVFDLVVSPRSPLDHGKNDPFAALPTDLPVEFLTEQVHMSGICLREMITNCDPTDRIGAHFSEQVMQMASQNQALFYSMLSAAMVFQKPTREMSEEQSTLHLSIQNRAVSLLSQQMADATTATHEANIWAVFAMGYASDIGPIRSGKFPRQSFLKELQSLHVYGRFQLNQIHLRGLIQLVMLIGGIQNIKTPGMASVISFADLFESSRNMRHTFMPFIPFTNAYLLGDRLAFSTQERLWARQTLPRLGKGFLDVWQPTDPVLTAILAVMDHMVDFTMIVENYIRGRVSPRPGAALTDQRNFAQHALMSLPTAREIETNTGQLCDDLYEPCRLALLVYSFLVVFPLPPIIGLHEKITSRLQRSIVLMKQDLQFMGQSRLRFHLWILTMGAIISIGLPQRAFYIAEIRKMVLCWVYKMRMHSVKYSKDFYGIQKRLVEMAKTSGGMRNATNLNLSYLSIDRSKLMWSSFLHQAWHVSRDKHFDAQYGHPLEMVDFVAGFPQTREEKSASRAAIQGNASRIRWRKGTTVAPGFVQSHVPVQQSSSLERRRPGTVAATNRARGTQVDPTRTIDAPTFFFHRTLDAPTLPPFLPLQPVEVVSKDVVWRMLKATNETMQHIMFSRDDLANFWMQRITSSDILFNAFMYGAAIREFHTSTVKSRRTAIEYHARTVTLINESLSDPVQSCCDDNIITVSSLAHHELIDQYRPPTGSIKRPNQGPLESLQLLDLYGGKIEPNMVHRRGMLTMIKRRGGMQALGIAPAVFPWCVAEVFIASRLLCKPAFELLPLTGLDIPASLSVNRRIDHPLKDMGHGFRVLTQLSPTDQNRALYADLDRMALYCLGVDDYAAGRRMRKSLEIFAQERVFVQHSLLTKYDEESAADPKPDGNITTLTHLTAVIFSLMCVIPLPTAPFHKLVRQVKAQFAHHYFEHEWKEAPEMMTWILFLTGVAAIGMPERKWMVSTLDRCLHRLKIRDWTELKGILLKFLWLPITNDDDGEGLYDEIRRSNPFEALKDSGAVRVMEVSDEIEEVSVT</sequence>
<dbReference type="EMBL" id="LFJN01000034">
    <property type="protein sequence ID" value="KPI36037.1"/>
    <property type="molecule type" value="Genomic_DNA"/>
</dbReference>
<evidence type="ECO:0000313" key="4">
    <source>
        <dbReference type="Proteomes" id="UP000038010"/>
    </source>
</evidence>
<dbReference type="GeneID" id="28733489"/>
<proteinExistence type="predicted"/>
<dbReference type="PANTHER" id="PTHR37540:SF5">
    <property type="entry name" value="TRANSCRIPTION FACTOR DOMAIN-CONTAINING PROTEIN"/>
    <property type="match status" value="1"/>
</dbReference>
<evidence type="ECO:0000313" key="3">
    <source>
        <dbReference type="EMBL" id="KPI36037.1"/>
    </source>
</evidence>
<dbReference type="AlphaFoldDB" id="A0A0N1H3C8"/>
<dbReference type="VEuPathDB" id="FungiDB:AB675_1700"/>
<feature type="region of interest" description="Disordered" evidence="1">
    <location>
        <begin position="1"/>
        <end position="45"/>
    </location>
</feature>
<dbReference type="Proteomes" id="UP000038010">
    <property type="component" value="Unassembled WGS sequence"/>
</dbReference>
<comment type="caution">
    <text evidence="3">The sequence shown here is derived from an EMBL/GenBank/DDBJ whole genome shotgun (WGS) entry which is preliminary data.</text>
</comment>
<feature type="region of interest" description="Disordered" evidence="1">
    <location>
        <begin position="609"/>
        <end position="635"/>
    </location>
</feature>
<keyword evidence="4" id="KW-1185">Reference proteome</keyword>
<gene>
    <name evidence="3" type="ORF">AB675_1700</name>
</gene>
<evidence type="ECO:0000256" key="2">
    <source>
        <dbReference type="SAM" id="Phobius"/>
    </source>
</evidence>
<keyword evidence="2" id="KW-0472">Membrane</keyword>
<name>A0A0N1H3C8_9EURO</name>
<organism evidence="3 4">
    <name type="scientific">Cyphellophora attinorum</name>
    <dbReference type="NCBI Taxonomy" id="1664694"/>
    <lineage>
        <taxon>Eukaryota</taxon>
        <taxon>Fungi</taxon>
        <taxon>Dikarya</taxon>
        <taxon>Ascomycota</taxon>
        <taxon>Pezizomycotina</taxon>
        <taxon>Eurotiomycetes</taxon>
        <taxon>Chaetothyriomycetidae</taxon>
        <taxon>Chaetothyriales</taxon>
        <taxon>Cyphellophoraceae</taxon>
        <taxon>Cyphellophora</taxon>
    </lineage>
</organism>
<feature type="transmembrane region" description="Helical" evidence="2">
    <location>
        <begin position="452"/>
        <end position="473"/>
    </location>
</feature>
<dbReference type="RefSeq" id="XP_017996000.1">
    <property type="nucleotide sequence ID" value="XM_018141609.1"/>
</dbReference>
<protein>
    <submittedName>
        <fullName evidence="3">Uncharacterized protein</fullName>
    </submittedName>
</protein>
<accession>A0A0N1H3C8</accession>
<keyword evidence="2" id="KW-1133">Transmembrane helix</keyword>
<feature type="transmembrane region" description="Helical" evidence="2">
    <location>
        <begin position="404"/>
        <end position="423"/>
    </location>
</feature>
<dbReference type="PANTHER" id="PTHR37540">
    <property type="entry name" value="TRANSCRIPTION FACTOR (ACR-2), PUTATIVE-RELATED-RELATED"/>
    <property type="match status" value="1"/>
</dbReference>
<keyword evidence="2" id="KW-0812">Transmembrane</keyword>
<reference evidence="3 4" key="1">
    <citation type="submission" date="2015-06" db="EMBL/GenBank/DDBJ databases">
        <title>Draft genome of the ant-associated black yeast Phialophora attae CBS 131958.</title>
        <authorList>
            <person name="Moreno L.F."/>
            <person name="Stielow B.J."/>
            <person name="de Hoog S."/>
            <person name="Vicente V.A."/>
            <person name="Weiss V.A."/>
            <person name="de Vries M."/>
            <person name="Cruz L.M."/>
            <person name="Souza E.M."/>
        </authorList>
    </citation>
    <scope>NUCLEOTIDE SEQUENCE [LARGE SCALE GENOMIC DNA]</scope>
    <source>
        <strain evidence="3 4">CBS 131958</strain>
    </source>
</reference>